<dbReference type="PANTHER" id="PTHR43031:SF1">
    <property type="entry name" value="PYRIDINE NUCLEOTIDE-DISULPHIDE OXIDOREDUCTASE"/>
    <property type="match status" value="1"/>
</dbReference>
<keyword evidence="3" id="KW-1185">Reference proteome</keyword>
<dbReference type="Gene3D" id="3.40.250.10">
    <property type="entry name" value="Rhodanese-like domain"/>
    <property type="match status" value="1"/>
</dbReference>
<evidence type="ECO:0000313" key="3">
    <source>
        <dbReference type="Proteomes" id="UP000287798"/>
    </source>
</evidence>
<dbReference type="SUPFAM" id="SSF52821">
    <property type="entry name" value="Rhodanese/Cell cycle control phosphatase"/>
    <property type="match status" value="1"/>
</dbReference>
<dbReference type="PANTHER" id="PTHR43031">
    <property type="entry name" value="FAD-DEPENDENT OXIDOREDUCTASE"/>
    <property type="match status" value="1"/>
</dbReference>
<dbReference type="Proteomes" id="UP000287798">
    <property type="component" value="Unassembled WGS sequence"/>
</dbReference>
<name>A0A426QHD0_9GAMM</name>
<dbReference type="Pfam" id="PF00581">
    <property type="entry name" value="Rhodanese"/>
    <property type="match status" value="1"/>
</dbReference>
<organism evidence="2 3">
    <name type="scientific">Thiohalobacter thiocyanaticus</name>
    <dbReference type="NCBI Taxonomy" id="585455"/>
    <lineage>
        <taxon>Bacteria</taxon>
        <taxon>Pseudomonadati</taxon>
        <taxon>Pseudomonadota</taxon>
        <taxon>Gammaproteobacteria</taxon>
        <taxon>Thiohalobacterales</taxon>
        <taxon>Thiohalobacteraceae</taxon>
        <taxon>Thiohalobacter</taxon>
    </lineage>
</organism>
<evidence type="ECO:0000259" key="1">
    <source>
        <dbReference type="PROSITE" id="PS50206"/>
    </source>
</evidence>
<accession>A0A426QHD0</accession>
<dbReference type="InterPro" id="IPR001763">
    <property type="entry name" value="Rhodanese-like_dom"/>
</dbReference>
<protein>
    <submittedName>
        <fullName evidence="2">Rhodanese-like domain-containing protein</fullName>
    </submittedName>
</protein>
<dbReference type="RefSeq" id="WP_125180369.1">
    <property type="nucleotide sequence ID" value="NZ_QZMU01000001.1"/>
</dbReference>
<comment type="caution">
    <text evidence="2">The sequence shown here is derived from an EMBL/GenBank/DDBJ whole genome shotgun (WGS) entry which is preliminary data.</text>
</comment>
<dbReference type="InterPro" id="IPR050229">
    <property type="entry name" value="GlpE_sulfurtransferase"/>
</dbReference>
<dbReference type="InterPro" id="IPR036873">
    <property type="entry name" value="Rhodanese-like_dom_sf"/>
</dbReference>
<proteinExistence type="predicted"/>
<dbReference type="OrthoDB" id="9791096at2"/>
<dbReference type="PROSITE" id="PS50206">
    <property type="entry name" value="RHODANESE_3"/>
    <property type="match status" value="1"/>
</dbReference>
<evidence type="ECO:0000313" key="2">
    <source>
        <dbReference type="EMBL" id="RRQ21152.1"/>
    </source>
</evidence>
<dbReference type="CDD" id="cd00158">
    <property type="entry name" value="RHOD"/>
    <property type="match status" value="1"/>
</dbReference>
<gene>
    <name evidence="2" type="ORF">D6C00_03730</name>
</gene>
<dbReference type="EMBL" id="QZMU01000001">
    <property type="protein sequence ID" value="RRQ21152.1"/>
    <property type="molecule type" value="Genomic_DNA"/>
</dbReference>
<reference evidence="2 3" key="1">
    <citation type="journal article" date="2010" name="Int. J. Syst. Evol. Microbiol.">
        <title>Thiohalobacter thiocyanaticus gen. nov., sp. nov., a moderately halophilic, sulfur-oxidizing gammaproteobacterium from hypersaline lakes, that utilizes thiocyanate.</title>
        <authorList>
            <person name="Sorokin D.Y."/>
            <person name="Kovaleva O.L."/>
            <person name="Tourova T.P."/>
            <person name="Muyzer G."/>
        </authorList>
    </citation>
    <scope>NUCLEOTIDE SEQUENCE [LARGE SCALE GENOMIC DNA]</scope>
    <source>
        <strain evidence="2 3">Hrh1</strain>
    </source>
</reference>
<feature type="domain" description="Rhodanese" evidence="1">
    <location>
        <begin position="19"/>
        <end position="109"/>
    </location>
</feature>
<dbReference type="AlphaFoldDB" id="A0A426QHD0"/>
<dbReference type="SMART" id="SM00450">
    <property type="entry name" value="RHOD"/>
    <property type="match status" value="1"/>
</dbReference>
<sequence length="117" mass="12671">MQGIKEIDAQGLAALMEAQGEGIRLVDVRSPEEMAQGMIAGGEPLPLHLLPLQVDQFRNEHRTLVFYCRSGARSAQACHFLAQQGVPAALVNLRGGIIDWVRSGHPVVSPDRQAAYA</sequence>